<evidence type="ECO:0000313" key="3">
    <source>
        <dbReference type="EMBL" id="TDD25773.1"/>
    </source>
</evidence>
<feature type="compositionally biased region" description="Polar residues" evidence="1">
    <location>
        <begin position="285"/>
        <end position="303"/>
    </location>
</feature>
<feature type="transmembrane region" description="Helical" evidence="2">
    <location>
        <begin position="441"/>
        <end position="463"/>
    </location>
</feature>
<dbReference type="PANTHER" id="PTHR34219:SF1">
    <property type="entry name" value="PEPSY DOMAIN-CONTAINING PROTEIN"/>
    <property type="match status" value="1"/>
</dbReference>
<feature type="transmembrane region" description="Helical" evidence="2">
    <location>
        <begin position="484"/>
        <end position="510"/>
    </location>
</feature>
<feature type="transmembrane region" description="Helical" evidence="2">
    <location>
        <begin position="250"/>
        <end position="272"/>
    </location>
</feature>
<feature type="compositionally biased region" description="Low complexity" evidence="1">
    <location>
        <begin position="49"/>
        <end position="62"/>
    </location>
</feature>
<evidence type="ECO:0000313" key="4">
    <source>
        <dbReference type="Proteomes" id="UP000294543"/>
    </source>
</evidence>
<feature type="region of interest" description="Disordered" evidence="1">
    <location>
        <begin position="322"/>
        <end position="341"/>
    </location>
</feature>
<comment type="caution">
    <text evidence="3">The sequence shown here is derived from an EMBL/GenBank/DDBJ whole genome shotgun (WGS) entry which is preliminary data.</text>
</comment>
<keyword evidence="2" id="KW-0812">Transmembrane</keyword>
<feature type="compositionally biased region" description="Basic residues" evidence="1">
    <location>
        <begin position="1"/>
        <end position="25"/>
    </location>
</feature>
<dbReference type="OrthoDB" id="9791166at2"/>
<dbReference type="PANTHER" id="PTHR34219">
    <property type="entry name" value="IRON-REGULATED INNER MEMBRANE PROTEIN-RELATED"/>
    <property type="match status" value="1"/>
</dbReference>
<accession>A0A4R4X5Y1</accession>
<dbReference type="EMBL" id="SMKP01000004">
    <property type="protein sequence ID" value="TDD25773.1"/>
    <property type="molecule type" value="Genomic_DNA"/>
</dbReference>
<organism evidence="3 4">
    <name type="scientific">Nonomuraea diastatica</name>
    <dbReference type="NCBI Taxonomy" id="1848329"/>
    <lineage>
        <taxon>Bacteria</taxon>
        <taxon>Bacillati</taxon>
        <taxon>Actinomycetota</taxon>
        <taxon>Actinomycetes</taxon>
        <taxon>Streptosporangiales</taxon>
        <taxon>Streptosporangiaceae</taxon>
        <taxon>Nonomuraea</taxon>
    </lineage>
</organism>
<keyword evidence="4" id="KW-1185">Reference proteome</keyword>
<feature type="region of interest" description="Disordered" evidence="1">
    <location>
        <begin position="1"/>
        <end position="62"/>
    </location>
</feature>
<feature type="region of interest" description="Disordered" evidence="1">
    <location>
        <begin position="285"/>
        <end position="314"/>
    </location>
</feature>
<proteinExistence type="predicted"/>
<gene>
    <name evidence="3" type="ORF">E1294_02355</name>
</gene>
<reference evidence="3 4" key="1">
    <citation type="submission" date="2019-03" db="EMBL/GenBank/DDBJ databases">
        <title>Draft genome sequences of novel Actinobacteria.</title>
        <authorList>
            <person name="Sahin N."/>
            <person name="Ay H."/>
            <person name="Saygin H."/>
        </authorList>
    </citation>
    <scope>NUCLEOTIDE SEQUENCE [LARGE SCALE GENOMIC DNA]</scope>
    <source>
        <strain evidence="3 4">KC712</strain>
    </source>
</reference>
<evidence type="ECO:0000256" key="2">
    <source>
        <dbReference type="SAM" id="Phobius"/>
    </source>
</evidence>
<dbReference type="Proteomes" id="UP000294543">
    <property type="component" value="Unassembled WGS sequence"/>
</dbReference>
<sequence>MAAPTRGRRGSPSRRPVARPARRGHPLLFARPPPRVPALRNGAPMTSVQARPETARPAAAPSSASTQRYRVVWRWHFYAGLFVAPVLLVLAVTGSIYLFKEPFEAWRYQDVRTLAEPVTAPRPLSEQIAAAQSARPGTPVMSVIPPTSPGRTTRVILQGPEPGPFAEGISVYVDPGTAEVVGQIDDSATFMRVVRTIHGELMSGTAGDRVVEIAACWALILVATGTYLWWSGRRTRGRSARSGRGRLRRLHLMTGVGGGAVVVFLVLSGLPWSGVWGDGLKRIQDSTGSTSPSADDYPNTSAPPLSGDLSDHPDAKVPWAAERLPVPPSGDEHAGHGSPAGVLQPGALPVEAALAAAKPRIRQCAAAECDVKVLLPDGPRGVYTIVTDHRRDPSAAQTLHVDQYSGRVLVSYGWAEYGVMAKAVEQGIALHEGRRYGTANLIVMLGACLALITLVVTGAWMWWKRRPRGRAGAPARATDRRTAYGVMAIMALLGLLFPLAGITMAAVLLLDWLVLRRIPAAARVFG</sequence>
<dbReference type="AlphaFoldDB" id="A0A4R4X5Y1"/>
<keyword evidence="2" id="KW-0472">Membrane</keyword>
<feature type="transmembrane region" description="Helical" evidence="2">
    <location>
        <begin position="210"/>
        <end position="230"/>
    </location>
</feature>
<protein>
    <submittedName>
        <fullName evidence="3">PepSY domain-containing protein</fullName>
    </submittedName>
</protein>
<name>A0A4R4X5Y1_9ACTN</name>
<feature type="transmembrane region" description="Helical" evidence="2">
    <location>
        <begin position="77"/>
        <end position="99"/>
    </location>
</feature>
<dbReference type="Pfam" id="PF03929">
    <property type="entry name" value="PepSY_TM"/>
    <property type="match status" value="1"/>
</dbReference>
<evidence type="ECO:0000256" key="1">
    <source>
        <dbReference type="SAM" id="MobiDB-lite"/>
    </source>
</evidence>
<dbReference type="InterPro" id="IPR005625">
    <property type="entry name" value="PepSY-ass_TM"/>
</dbReference>
<keyword evidence="2" id="KW-1133">Transmembrane helix</keyword>